<feature type="region of interest" description="Disordered" evidence="4">
    <location>
        <begin position="390"/>
        <end position="435"/>
    </location>
</feature>
<dbReference type="GO" id="GO:0006508">
    <property type="term" value="P:proteolysis"/>
    <property type="evidence" value="ECO:0007669"/>
    <property type="project" value="UniProtKB-KW"/>
</dbReference>
<evidence type="ECO:0000259" key="5">
    <source>
        <dbReference type="Pfam" id="PF02902"/>
    </source>
</evidence>
<comment type="similarity">
    <text evidence="1">Belongs to the peptidase C48 family.</text>
</comment>
<dbReference type="InterPro" id="IPR003653">
    <property type="entry name" value="Peptidase_C48_C"/>
</dbReference>
<keyword evidence="8" id="KW-1185">Reference proteome</keyword>
<feature type="domain" description="Ubiquitin-like protease family profile" evidence="5">
    <location>
        <begin position="656"/>
        <end position="746"/>
    </location>
</feature>
<dbReference type="Pfam" id="PF02902">
    <property type="entry name" value="Peptidase_C48"/>
    <property type="match status" value="1"/>
</dbReference>
<dbReference type="SUPFAM" id="SSF54001">
    <property type="entry name" value="Cysteine proteinases"/>
    <property type="match status" value="1"/>
</dbReference>
<dbReference type="InterPro" id="IPR052579">
    <property type="entry name" value="Zinc_finger_SWIM"/>
</dbReference>
<dbReference type="AlphaFoldDB" id="A0A9W6TSH8"/>
<keyword evidence="3" id="KW-0378">Hydrolase</keyword>
<evidence type="ECO:0000256" key="4">
    <source>
        <dbReference type="SAM" id="MobiDB-lite"/>
    </source>
</evidence>
<protein>
    <submittedName>
        <fullName evidence="7">Unnamed protein product</fullName>
    </submittedName>
</protein>
<dbReference type="InterPro" id="IPR038765">
    <property type="entry name" value="Papain-like_cys_pep_sf"/>
</dbReference>
<evidence type="ECO:0000256" key="1">
    <source>
        <dbReference type="ARBA" id="ARBA00005234"/>
    </source>
</evidence>
<feature type="region of interest" description="Disordered" evidence="4">
    <location>
        <begin position="148"/>
        <end position="167"/>
    </location>
</feature>
<evidence type="ECO:0000256" key="3">
    <source>
        <dbReference type="ARBA" id="ARBA00022801"/>
    </source>
</evidence>
<feature type="domain" description="Tc1-like transposase DDE" evidence="6">
    <location>
        <begin position="761"/>
        <end position="801"/>
    </location>
</feature>
<reference evidence="7" key="1">
    <citation type="submission" date="2023-04" db="EMBL/GenBank/DDBJ databases">
        <title>Phytophthora fragariaefolia NBRC 109709.</title>
        <authorList>
            <person name="Ichikawa N."/>
            <person name="Sato H."/>
            <person name="Tonouchi N."/>
        </authorList>
    </citation>
    <scope>NUCLEOTIDE SEQUENCE</scope>
    <source>
        <strain evidence="7">NBRC 109709</strain>
    </source>
</reference>
<evidence type="ECO:0000259" key="6">
    <source>
        <dbReference type="Pfam" id="PF13358"/>
    </source>
</evidence>
<dbReference type="GO" id="GO:0008234">
    <property type="term" value="F:cysteine-type peptidase activity"/>
    <property type="evidence" value="ECO:0007669"/>
    <property type="project" value="InterPro"/>
</dbReference>
<evidence type="ECO:0000313" key="8">
    <source>
        <dbReference type="Proteomes" id="UP001165121"/>
    </source>
</evidence>
<organism evidence="7 8">
    <name type="scientific">Phytophthora fragariaefolia</name>
    <dbReference type="NCBI Taxonomy" id="1490495"/>
    <lineage>
        <taxon>Eukaryota</taxon>
        <taxon>Sar</taxon>
        <taxon>Stramenopiles</taxon>
        <taxon>Oomycota</taxon>
        <taxon>Peronosporomycetes</taxon>
        <taxon>Peronosporales</taxon>
        <taxon>Peronosporaceae</taxon>
        <taxon>Phytophthora</taxon>
    </lineage>
</organism>
<sequence>MAKSYQVGAINSEQLGFVLTLLLTYTELSCPHEQQGFRAKQEDYKGEFECTVDPGRVGDVQQDPGNYEQYASVRTVIPSAVVGTVDELRKAGVKKESILQFILDRTDRNMTIRDVHNLVRRLKEREDASMPNSQRLKSWMMPQLRQGMSIDTKSPSSDPYGSPPPPSVHKAVIYGRDPFEVYLRKNWDSCKPMWCAFEHQNAVTLGNNTNNRLESSWKQQKDTMYSFMGLDECVASMMCYQSRNERRFVARISTIGMVVNAKFDREMSLVANLVSDHACELIFEHSVPRTWRTSRRWDDTDVTVVVDAAVDDTGVAEEIIPAPDTGFDPVEVDQEEGDEQVTPADSSGLSAVELQVLETFDTEISTQQSVVGKCPSEVGNIPQMGFIVQSQMGTNPSDSSDRSDAPSRPPDDENRSADEVLHGPHVPDLGSHPVRLRDDDDLRFRHLLDLKDGRRKSQKLLRRRGTWQSPWQRRTPRCTTIAIERVKLPPTKSVLQDDDLVRVLPKEILRKCDAKVSALQHSRKGLAERDVVVEIPGIGVFFTDTLGVMRRYHRAITAVRQVESAEKWVATVTFNIAIEASFRVVEGESLPAELRNLKLQSSERLDDGTLLNKLFGADPSIIVASPNIVSVSVSEEVTTDAEGLEAIFFGTSSERVIIPVNGNGNHRSSIMIDLGAKHIYFYDPMKSKYKLGVRAVAHHIAVRISGWRQHQYRFLGYTPDLGIQTDSYNCGIYVVVACEIFAGTASPGYVDKRTLHILGGAEAQVHGLPPQSPDLNPIENLWSIMKAALQETPATDLDDLREKLATIWYKIPVGIVQKLIYSMSARLEAVRKEKGGCTRW</sequence>
<feature type="compositionally biased region" description="Basic and acidic residues" evidence="4">
    <location>
        <begin position="399"/>
        <end position="422"/>
    </location>
</feature>
<feature type="compositionally biased region" description="Acidic residues" evidence="4">
    <location>
        <begin position="330"/>
        <end position="339"/>
    </location>
</feature>
<dbReference type="InterPro" id="IPR036397">
    <property type="entry name" value="RNaseH_sf"/>
</dbReference>
<proteinExistence type="inferred from homology"/>
<dbReference type="PANTHER" id="PTHR31569">
    <property type="entry name" value="SWIM-TYPE DOMAIN-CONTAINING PROTEIN"/>
    <property type="match status" value="1"/>
</dbReference>
<name>A0A9W6TSH8_9STRA</name>
<dbReference type="Gene3D" id="3.30.420.10">
    <property type="entry name" value="Ribonuclease H-like superfamily/Ribonuclease H"/>
    <property type="match status" value="1"/>
</dbReference>
<comment type="caution">
    <text evidence="7">The sequence shown here is derived from an EMBL/GenBank/DDBJ whole genome shotgun (WGS) entry which is preliminary data.</text>
</comment>
<gene>
    <name evidence="7" type="ORF">Pfra01_000177100</name>
</gene>
<dbReference type="GO" id="GO:0003676">
    <property type="term" value="F:nucleic acid binding"/>
    <property type="evidence" value="ECO:0007669"/>
    <property type="project" value="InterPro"/>
</dbReference>
<dbReference type="PANTHER" id="PTHR31569:SF4">
    <property type="entry name" value="SWIM-TYPE DOMAIN-CONTAINING PROTEIN"/>
    <property type="match status" value="1"/>
</dbReference>
<accession>A0A9W6TSH8</accession>
<dbReference type="Pfam" id="PF13358">
    <property type="entry name" value="DDE_3"/>
    <property type="match status" value="1"/>
</dbReference>
<keyword evidence="2" id="KW-0645">Protease</keyword>
<evidence type="ECO:0000256" key="2">
    <source>
        <dbReference type="ARBA" id="ARBA00022670"/>
    </source>
</evidence>
<dbReference type="OrthoDB" id="124247at2759"/>
<dbReference type="InterPro" id="IPR038717">
    <property type="entry name" value="Tc1-like_DDE_dom"/>
</dbReference>
<feature type="region of interest" description="Disordered" evidence="4">
    <location>
        <begin position="321"/>
        <end position="347"/>
    </location>
</feature>
<dbReference type="Proteomes" id="UP001165121">
    <property type="component" value="Unassembled WGS sequence"/>
</dbReference>
<dbReference type="EMBL" id="BSXT01000142">
    <property type="protein sequence ID" value="GMF18831.1"/>
    <property type="molecule type" value="Genomic_DNA"/>
</dbReference>
<evidence type="ECO:0000313" key="7">
    <source>
        <dbReference type="EMBL" id="GMF18831.1"/>
    </source>
</evidence>